<dbReference type="GO" id="GO:0005829">
    <property type="term" value="C:cytosol"/>
    <property type="evidence" value="ECO:0007669"/>
    <property type="project" value="TreeGrafter"/>
</dbReference>
<dbReference type="Gene3D" id="1.10.10.10">
    <property type="entry name" value="Winged helix-like DNA-binding domain superfamily/Winged helix DNA-binding domain"/>
    <property type="match status" value="1"/>
</dbReference>
<dbReference type="PRINTS" id="PR00033">
    <property type="entry name" value="HTHASNC"/>
</dbReference>
<dbReference type="InterPro" id="IPR019888">
    <property type="entry name" value="Tscrpt_reg_AsnC-like"/>
</dbReference>
<comment type="caution">
    <text evidence="5">The sequence shown here is derived from an EMBL/GenBank/DDBJ whole genome shotgun (WGS) entry which is preliminary data.</text>
</comment>
<dbReference type="EMBL" id="PJMU01000002">
    <property type="protein sequence ID" value="PKV67438.1"/>
    <property type="molecule type" value="Genomic_DNA"/>
</dbReference>
<dbReference type="CDD" id="cd00090">
    <property type="entry name" value="HTH_ARSR"/>
    <property type="match status" value="1"/>
</dbReference>
<dbReference type="OrthoDB" id="1094536at2"/>
<evidence type="ECO:0000256" key="3">
    <source>
        <dbReference type="ARBA" id="ARBA00023163"/>
    </source>
</evidence>
<proteinExistence type="predicted"/>
<dbReference type="SUPFAM" id="SSF46785">
    <property type="entry name" value="Winged helix' DNA-binding domain"/>
    <property type="match status" value="1"/>
</dbReference>
<keyword evidence="1" id="KW-0805">Transcription regulation</keyword>
<protein>
    <submittedName>
        <fullName evidence="5">Lrp/AsnC family transcriptional regulator for asnA, asnC and gidA</fullName>
    </submittedName>
</protein>
<dbReference type="PROSITE" id="PS50956">
    <property type="entry name" value="HTH_ASNC_2"/>
    <property type="match status" value="1"/>
</dbReference>
<dbReference type="InterPro" id="IPR019887">
    <property type="entry name" value="Tscrpt_reg_AsnC/Lrp_C"/>
</dbReference>
<dbReference type="InterPro" id="IPR036388">
    <property type="entry name" value="WH-like_DNA-bd_sf"/>
</dbReference>
<dbReference type="PANTHER" id="PTHR30154:SF34">
    <property type="entry name" value="TRANSCRIPTIONAL REGULATOR AZLB"/>
    <property type="match status" value="1"/>
</dbReference>
<gene>
    <name evidence="5" type="ORF">BD749_2582</name>
</gene>
<evidence type="ECO:0000313" key="6">
    <source>
        <dbReference type="Proteomes" id="UP000233782"/>
    </source>
</evidence>
<reference evidence="5 6" key="1">
    <citation type="submission" date="2017-12" db="EMBL/GenBank/DDBJ databases">
        <title>Genomic Encyclopedia of Type Strains, Phase III (KMG-III): the genomes of soil and plant-associated and newly described type strains.</title>
        <authorList>
            <person name="Whitman W."/>
        </authorList>
    </citation>
    <scope>NUCLEOTIDE SEQUENCE [LARGE SCALE GENOMIC DNA]</scope>
    <source>
        <strain evidence="5 6">LP43</strain>
    </source>
</reference>
<dbReference type="PROSITE" id="PS00519">
    <property type="entry name" value="HTH_ASNC_1"/>
    <property type="match status" value="1"/>
</dbReference>
<name>A0A2N3UDH5_9BACT</name>
<organism evidence="5 6">
    <name type="scientific">Pontibacter ramchanderi</name>
    <dbReference type="NCBI Taxonomy" id="1179743"/>
    <lineage>
        <taxon>Bacteria</taxon>
        <taxon>Pseudomonadati</taxon>
        <taxon>Bacteroidota</taxon>
        <taxon>Cytophagia</taxon>
        <taxon>Cytophagales</taxon>
        <taxon>Hymenobacteraceae</taxon>
        <taxon>Pontibacter</taxon>
    </lineage>
</organism>
<dbReference type="InterPro" id="IPR036390">
    <property type="entry name" value="WH_DNA-bd_sf"/>
</dbReference>
<keyword evidence="3" id="KW-0804">Transcription</keyword>
<dbReference type="InterPro" id="IPR011008">
    <property type="entry name" value="Dimeric_a/b-barrel"/>
</dbReference>
<dbReference type="Gene3D" id="3.30.70.920">
    <property type="match status" value="1"/>
</dbReference>
<dbReference type="GO" id="GO:0043565">
    <property type="term" value="F:sequence-specific DNA binding"/>
    <property type="evidence" value="ECO:0007669"/>
    <property type="project" value="InterPro"/>
</dbReference>
<dbReference type="GO" id="GO:0006355">
    <property type="term" value="P:regulation of DNA-templated transcription"/>
    <property type="evidence" value="ECO:0007669"/>
    <property type="project" value="UniProtKB-ARBA"/>
</dbReference>
<dbReference type="InterPro" id="IPR000485">
    <property type="entry name" value="AsnC-type_HTH_dom"/>
</dbReference>
<keyword evidence="6" id="KW-1185">Reference proteome</keyword>
<dbReference type="GO" id="GO:0043200">
    <property type="term" value="P:response to amino acid"/>
    <property type="evidence" value="ECO:0007669"/>
    <property type="project" value="TreeGrafter"/>
</dbReference>
<dbReference type="Proteomes" id="UP000233782">
    <property type="component" value="Unassembled WGS sequence"/>
</dbReference>
<accession>A0A2N3UDH5</accession>
<keyword evidence="2" id="KW-0238">DNA-binding</keyword>
<dbReference type="InterPro" id="IPR011991">
    <property type="entry name" value="ArsR-like_HTH"/>
</dbReference>
<dbReference type="Pfam" id="PF13404">
    <property type="entry name" value="HTH_AsnC-type"/>
    <property type="match status" value="1"/>
</dbReference>
<dbReference type="SMART" id="SM00344">
    <property type="entry name" value="HTH_ASNC"/>
    <property type="match status" value="1"/>
</dbReference>
<dbReference type="SUPFAM" id="SSF54909">
    <property type="entry name" value="Dimeric alpha+beta barrel"/>
    <property type="match status" value="1"/>
</dbReference>
<sequence length="156" mass="17501">MDLQIDKLDRQILHLLMQNVNRAYTDIAKELGVSGGTIHVRLKKLTEMGVVQGAQLLINPAAIGYDICAFIGVFLEKGSAYKEVVEKMRLIPEIVELHYTTGAYSMFVKIICRDTKHLREVLNEKMQGIAGVHRTETFISLEESISRQISVGAEKV</sequence>
<evidence type="ECO:0000256" key="2">
    <source>
        <dbReference type="ARBA" id="ARBA00023125"/>
    </source>
</evidence>
<dbReference type="RefSeq" id="WP_101444662.1">
    <property type="nucleotide sequence ID" value="NZ_PJMU01000002.1"/>
</dbReference>
<dbReference type="InterPro" id="IPR019885">
    <property type="entry name" value="Tscrpt_reg_HTH_AsnC-type_CS"/>
</dbReference>
<evidence type="ECO:0000256" key="1">
    <source>
        <dbReference type="ARBA" id="ARBA00023015"/>
    </source>
</evidence>
<evidence type="ECO:0000313" key="5">
    <source>
        <dbReference type="EMBL" id="PKV67438.1"/>
    </source>
</evidence>
<evidence type="ECO:0000259" key="4">
    <source>
        <dbReference type="PROSITE" id="PS50956"/>
    </source>
</evidence>
<dbReference type="AlphaFoldDB" id="A0A2N3UDH5"/>
<dbReference type="Pfam" id="PF01037">
    <property type="entry name" value="AsnC_trans_reg"/>
    <property type="match status" value="1"/>
</dbReference>
<dbReference type="PANTHER" id="PTHR30154">
    <property type="entry name" value="LEUCINE-RESPONSIVE REGULATORY PROTEIN"/>
    <property type="match status" value="1"/>
</dbReference>
<feature type="domain" description="HTH asnC-type" evidence="4">
    <location>
        <begin position="5"/>
        <end position="66"/>
    </location>
</feature>